<evidence type="ECO:0000313" key="9">
    <source>
        <dbReference type="Proteomes" id="UP000185221"/>
    </source>
</evidence>
<comment type="catalytic activity">
    <reaction evidence="1">
        <text>ATP + protein L-histidine = ADP + protein N-phospho-L-histidine.</text>
        <dbReference type="EC" id="2.7.13.3"/>
    </reaction>
</comment>
<dbReference type="Gene3D" id="1.10.287.130">
    <property type="match status" value="1"/>
</dbReference>
<protein>
    <recommendedName>
        <fullName evidence="2">histidine kinase</fullName>
        <ecNumber evidence="2">2.7.13.3</ecNumber>
    </recommendedName>
</protein>
<proteinExistence type="predicted"/>
<dbReference type="Proteomes" id="UP000185221">
    <property type="component" value="Unassembled WGS sequence"/>
</dbReference>
<keyword evidence="4" id="KW-0808">Transferase</keyword>
<dbReference type="Pfam" id="PF01590">
    <property type="entry name" value="GAF"/>
    <property type="match status" value="1"/>
</dbReference>
<gene>
    <name evidence="8" type="ORF">SAMN05444394_0910</name>
</gene>
<dbReference type="OrthoDB" id="9811889at2"/>
<dbReference type="SMART" id="SM00387">
    <property type="entry name" value="HATPase_c"/>
    <property type="match status" value="1"/>
</dbReference>
<dbReference type="AlphaFoldDB" id="A0A1N6DHH1"/>
<keyword evidence="5 8" id="KW-0418">Kinase</keyword>
<accession>A0A1N6DHH1</accession>
<dbReference type="RefSeq" id="WP_074223622.1">
    <property type="nucleotide sequence ID" value="NZ_FSRC01000001.1"/>
</dbReference>
<evidence type="ECO:0000256" key="6">
    <source>
        <dbReference type="ARBA" id="ARBA00023012"/>
    </source>
</evidence>
<feature type="domain" description="Histidine kinase" evidence="7">
    <location>
        <begin position="183"/>
        <end position="406"/>
    </location>
</feature>
<reference evidence="9" key="1">
    <citation type="submission" date="2016-11" db="EMBL/GenBank/DDBJ databases">
        <authorList>
            <person name="Varghese N."/>
            <person name="Submissions S."/>
        </authorList>
    </citation>
    <scope>NUCLEOTIDE SEQUENCE [LARGE SCALE GENOMIC DNA]</scope>
    <source>
        <strain evidence="9">DSM 15292</strain>
    </source>
</reference>
<dbReference type="InterPro" id="IPR003594">
    <property type="entry name" value="HATPase_dom"/>
</dbReference>
<dbReference type="GO" id="GO:0000155">
    <property type="term" value="F:phosphorelay sensor kinase activity"/>
    <property type="evidence" value="ECO:0007669"/>
    <property type="project" value="InterPro"/>
</dbReference>
<evidence type="ECO:0000259" key="7">
    <source>
        <dbReference type="PROSITE" id="PS50109"/>
    </source>
</evidence>
<dbReference type="SUPFAM" id="SSF55781">
    <property type="entry name" value="GAF domain-like"/>
    <property type="match status" value="1"/>
</dbReference>
<dbReference type="STRING" id="226505.SAMN05444394_0910"/>
<dbReference type="PANTHER" id="PTHR43711">
    <property type="entry name" value="TWO-COMPONENT HISTIDINE KINASE"/>
    <property type="match status" value="1"/>
</dbReference>
<dbReference type="InterPro" id="IPR004358">
    <property type="entry name" value="Sig_transdc_His_kin-like_C"/>
</dbReference>
<dbReference type="InterPro" id="IPR003661">
    <property type="entry name" value="HisK_dim/P_dom"/>
</dbReference>
<keyword evidence="9" id="KW-1185">Reference proteome</keyword>
<sequence length="406" mass="45886">MDKQSSILDNELERLLALSNLDLDYYDAKHGIEWLTEMAATVAGTQVSLVNLIDSYTQWSIASVGIELTQMPREDSVCQYTLGNEEGELFEVDDLRLDERFKEKKYVTENPNLTYYLGVPLKTSEGYNLGSLCVMDVELKQISQEKKELLKMIARQIVDRLKVNSKVHDLKIQMGELHQSQKKLAHDIRGPLGGIMGLAEIIKSQGKDIDPEEVMEYMDLIEKSGKSMMDLADEILGQHYDASHHRTMELEDYQLNLKSFRAKIIDMFTPQAILKKIDLQVILNEENQYMPFPKAKLMQIVGNLISNSIKFTPETGSINIVLDLIFESSTMILVIKVKDSGMGMPQQKIDQLLSNEVVTELGTSGEKGFGFGVKMVRKLLNDLNGEMDIQSQVGKGTEFTVKISFN</sequence>
<organism evidence="8 9">
    <name type="scientific">Algoriphagus halophilus</name>
    <dbReference type="NCBI Taxonomy" id="226505"/>
    <lineage>
        <taxon>Bacteria</taxon>
        <taxon>Pseudomonadati</taxon>
        <taxon>Bacteroidota</taxon>
        <taxon>Cytophagia</taxon>
        <taxon>Cytophagales</taxon>
        <taxon>Cyclobacteriaceae</taxon>
        <taxon>Algoriphagus</taxon>
    </lineage>
</organism>
<evidence type="ECO:0000256" key="1">
    <source>
        <dbReference type="ARBA" id="ARBA00000085"/>
    </source>
</evidence>
<dbReference type="PROSITE" id="PS50109">
    <property type="entry name" value="HIS_KIN"/>
    <property type="match status" value="1"/>
</dbReference>
<dbReference type="Pfam" id="PF02518">
    <property type="entry name" value="HATPase_c"/>
    <property type="match status" value="1"/>
</dbReference>
<dbReference type="InterPro" id="IPR036890">
    <property type="entry name" value="HATPase_C_sf"/>
</dbReference>
<dbReference type="Gene3D" id="3.30.565.10">
    <property type="entry name" value="Histidine kinase-like ATPase, C-terminal domain"/>
    <property type="match status" value="1"/>
</dbReference>
<dbReference type="SMART" id="SM00388">
    <property type="entry name" value="HisKA"/>
    <property type="match status" value="1"/>
</dbReference>
<dbReference type="SUPFAM" id="SSF55874">
    <property type="entry name" value="ATPase domain of HSP90 chaperone/DNA topoisomerase II/histidine kinase"/>
    <property type="match status" value="1"/>
</dbReference>
<keyword evidence="3" id="KW-0597">Phosphoprotein</keyword>
<name>A0A1N6DHH1_9BACT</name>
<dbReference type="InterPro" id="IPR029016">
    <property type="entry name" value="GAF-like_dom_sf"/>
</dbReference>
<evidence type="ECO:0000256" key="4">
    <source>
        <dbReference type="ARBA" id="ARBA00022679"/>
    </source>
</evidence>
<dbReference type="CDD" id="cd00082">
    <property type="entry name" value="HisKA"/>
    <property type="match status" value="1"/>
</dbReference>
<evidence type="ECO:0000256" key="2">
    <source>
        <dbReference type="ARBA" id="ARBA00012438"/>
    </source>
</evidence>
<dbReference type="PRINTS" id="PR00344">
    <property type="entry name" value="BCTRLSENSOR"/>
</dbReference>
<dbReference type="InterPro" id="IPR036097">
    <property type="entry name" value="HisK_dim/P_sf"/>
</dbReference>
<evidence type="ECO:0000313" key="8">
    <source>
        <dbReference type="EMBL" id="SIN70176.1"/>
    </source>
</evidence>
<dbReference type="InterPro" id="IPR005467">
    <property type="entry name" value="His_kinase_dom"/>
</dbReference>
<dbReference type="InterPro" id="IPR050736">
    <property type="entry name" value="Sensor_HK_Regulatory"/>
</dbReference>
<dbReference type="EMBL" id="FSRC01000001">
    <property type="protein sequence ID" value="SIN70176.1"/>
    <property type="molecule type" value="Genomic_DNA"/>
</dbReference>
<dbReference type="PANTHER" id="PTHR43711:SF26">
    <property type="entry name" value="SENSOR HISTIDINE KINASE RCSC"/>
    <property type="match status" value="1"/>
</dbReference>
<dbReference type="EC" id="2.7.13.3" evidence="2"/>
<evidence type="ECO:0000256" key="3">
    <source>
        <dbReference type="ARBA" id="ARBA00022553"/>
    </source>
</evidence>
<dbReference type="InterPro" id="IPR003018">
    <property type="entry name" value="GAF"/>
</dbReference>
<dbReference type="Gene3D" id="3.30.450.40">
    <property type="match status" value="1"/>
</dbReference>
<dbReference type="Pfam" id="PF00512">
    <property type="entry name" value="HisKA"/>
    <property type="match status" value="1"/>
</dbReference>
<keyword evidence="6" id="KW-0902">Two-component regulatory system</keyword>
<evidence type="ECO:0000256" key="5">
    <source>
        <dbReference type="ARBA" id="ARBA00022777"/>
    </source>
</evidence>
<dbReference type="SUPFAM" id="SSF47384">
    <property type="entry name" value="Homodimeric domain of signal transducing histidine kinase"/>
    <property type="match status" value="1"/>
</dbReference>